<keyword evidence="3" id="KW-1185">Reference proteome</keyword>
<feature type="compositionally biased region" description="Low complexity" evidence="1">
    <location>
        <begin position="40"/>
        <end position="56"/>
    </location>
</feature>
<dbReference type="EMBL" id="NJHN03000112">
    <property type="protein sequence ID" value="KAH9414177.1"/>
    <property type="molecule type" value="Genomic_DNA"/>
</dbReference>
<evidence type="ECO:0000313" key="2">
    <source>
        <dbReference type="EMBL" id="KAH9414177.1"/>
    </source>
</evidence>
<evidence type="ECO:0000256" key="1">
    <source>
        <dbReference type="SAM" id="MobiDB-lite"/>
    </source>
</evidence>
<organism evidence="2 3">
    <name type="scientific">Dermatophagoides pteronyssinus</name>
    <name type="common">European house dust mite</name>
    <dbReference type="NCBI Taxonomy" id="6956"/>
    <lineage>
        <taxon>Eukaryota</taxon>
        <taxon>Metazoa</taxon>
        <taxon>Ecdysozoa</taxon>
        <taxon>Arthropoda</taxon>
        <taxon>Chelicerata</taxon>
        <taxon>Arachnida</taxon>
        <taxon>Acari</taxon>
        <taxon>Acariformes</taxon>
        <taxon>Sarcoptiformes</taxon>
        <taxon>Astigmata</taxon>
        <taxon>Psoroptidia</taxon>
        <taxon>Analgoidea</taxon>
        <taxon>Pyroglyphidae</taxon>
        <taxon>Dermatophagoidinae</taxon>
        <taxon>Dermatophagoides</taxon>
    </lineage>
</organism>
<dbReference type="Proteomes" id="UP000887458">
    <property type="component" value="Unassembled WGS sequence"/>
</dbReference>
<feature type="region of interest" description="Disordered" evidence="1">
    <location>
        <begin position="40"/>
        <end position="64"/>
    </location>
</feature>
<evidence type="ECO:0000313" key="3">
    <source>
        <dbReference type="Proteomes" id="UP000887458"/>
    </source>
</evidence>
<feature type="non-terminal residue" evidence="2">
    <location>
        <position position="1"/>
    </location>
</feature>
<proteinExistence type="predicted"/>
<reference evidence="2 3" key="1">
    <citation type="journal article" date="2018" name="J. Allergy Clin. Immunol.">
        <title>High-quality assembly of Dermatophagoides pteronyssinus genome and transcriptome reveals a wide range of novel allergens.</title>
        <authorList>
            <person name="Liu X.Y."/>
            <person name="Yang K.Y."/>
            <person name="Wang M.Q."/>
            <person name="Kwok J.S."/>
            <person name="Zeng X."/>
            <person name="Yang Z."/>
            <person name="Xiao X.J."/>
            <person name="Lau C.P."/>
            <person name="Li Y."/>
            <person name="Huang Z.M."/>
            <person name="Ba J.G."/>
            <person name="Yim A.K."/>
            <person name="Ouyang C.Y."/>
            <person name="Ngai S.M."/>
            <person name="Chan T.F."/>
            <person name="Leung E.L."/>
            <person name="Liu L."/>
            <person name="Liu Z.G."/>
            <person name="Tsui S.K."/>
        </authorList>
    </citation>
    <scope>NUCLEOTIDE SEQUENCE [LARGE SCALE GENOMIC DNA]</scope>
    <source>
        <strain evidence="2">Derp</strain>
    </source>
</reference>
<gene>
    <name evidence="2" type="ORF">DERP_008372</name>
</gene>
<comment type="caution">
    <text evidence="2">The sequence shown here is derived from an EMBL/GenBank/DDBJ whole genome shotgun (WGS) entry which is preliminary data.</text>
</comment>
<reference evidence="2 3" key="2">
    <citation type="journal article" date="2022" name="Mol. Biol. Evol.">
        <title>Comparative Genomics Reveals Insights into the Divergent Evolution of Astigmatic Mites and Household Pest Adaptations.</title>
        <authorList>
            <person name="Xiong Q."/>
            <person name="Wan A.T."/>
            <person name="Liu X."/>
            <person name="Fung C.S."/>
            <person name="Xiao X."/>
            <person name="Malainual N."/>
            <person name="Hou J."/>
            <person name="Wang L."/>
            <person name="Wang M."/>
            <person name="Yang K.Y."/>
            <person name="Cui Y."/>
            <person name="Leung E.L."/>
            <person name="Nong W."/>
            <person name="Shin S.K."/>
            <person name="Au S.W."/>
            <person name="Jeong K.Y."/>
            <person name="Chew F.T."/>
            <person name="Hui J.H."/>
            <person name="Leung T.F."/>
            <person name="Tungtrongchitr A."/>
            <person name="Zhong N."/>
            <person name="Liu Z."/>
            <person name="Tsui S.K."/>
        </authorList>
    </citation>
    <scope>NUCLEOTIDE SEQUENCE [LARGE SCALE GENOMIC DNA]</scope>
    <source>
        <strain evidence="2">Derp</strain>
    </source>
</reference>
<name>A0ABQ8IVD6_DERPT</name>
<accession>A0ABQ8IVD6</accession>
<sequence length="111" mass="11729">NQNNTVANTNSNQLNGVASSLSNAGSLLNDHQQQQLLIPVSQHQQQQQLSQQSHHSTNGIGSGGGCVPIGTGAIASIPGGHHHYETTTLYTPPIGKFVLEISYFCSKNCCC</sequence>
<protein>
    <submittedName>
        <fullName evidence="2">Uncharacterized protein</fullName>
    </submittedName>
</protein>